<dbReference type="EMBL" id="FRCS01000014">
    <property type="protein sequence ID" value="SHN46269.1"/>
    <property type="molecule type" value="Genomic_DNA"/>
</dbReference>
<dbReference type="AlphaFoldDB" id="A0A1M7RJD0"/>
<reference evidence="3 4" key="1">
    <citation type="submission" date="2016-11" db="EMBL/GenBank/DDBJ databases">
        <authorList>
            <person name="Jaros S."/>
            <person name="Januszkiewicz K."/>
            <person name="Wedrychowicz H."/>
        </authorList>
    </citation>
    <scope>NUCLEOTIDE SEQUENCE [LARGE SCALE GENOMIC DNA]</scope>
    <source>
        <strain evidence="3 4">DSM 46144</strain>
    </source>
</reference>
<dbReference type="InterPro" id="IPR002347">
    <property type="entry name" value="SDR_fam"/>
</dbReference>
<dbReference type="Gene3D" id="3.40.50.720">
    <property type="entry name" value="NAD(P)-binding Rossmann-like Domain"/>
    <property type="match status" value="1"/>
</dbReference>
<accession>A0A1M7RJD0</accession>
<dbReference type="GO" id="GO:0016491">
    <property type="term" value="F:oxidoreductase activity"/>
    <property type="evidence" value="ECO:0007669"/>
    <property type="project" value="UniProtKB-KW"/>
</dbReference>
<dbReference type="Pfam" id="PF00106">
    <property type="entry name" value="adh_short"/>
    <property type="match status" value="1"/>
</dbReference>
<keyword evidence="4" id="KW-1185">Reference proteome</keyword>
<sequence>MEHAADWSLADLTDQAGRTFVVTGASSGLGAAITRHLAAHGARVIMAVRNTAKAGQVRDQLIADHPAADLQIRHLDLLDLDTVHAFAAGLRTDAVPVDALINNGGIGNVPRRLSPQGVESQLATNHLGHFTLTALLLDRLSAGRNPVVVTVGSGLYRIGHLDLDDLAADRGYSPGRAYARSKLANVLFALELDRRLRDAGSPVRSLLAHPGMTRTQLDRDAPPLDRAVGAVLGIFLRRPIDEAVAPILYAATETAAPTGRHIGPGRPFGPARPTFEKLSGSATDLALARELWARSAAITGIDFAPTMTGRPPGS</sequence>
<dbReference type="STRING" id="134849.SAMN05443668_114102"/>
<dbReference type="Proteomes" id="UP000184440">
    <property type="component" value="Unassembled WGS sequence"/>
</dbReference>
<evidence type="ECO:0000313" key="4">
    <source>
        <dbReference type="Proteomes" id="UP000184440"/>
    </source>
</evidence>
<evidence type="ECO:0000313" key="3">
    <source>
        <dbReference type="EMBL" id="SHN46269.1"/>
    </source>
</evidence>
<dbReference type="SUPFAM" id="SSF51735">
    <property type="entry name" value="NAD(P)-binding Rossmann-fold domains"/>
    <property type="match status" value="1"/>
</dbReference>
<evidence type="ECO:0000256" key="2">
    <source>
        <dbReference type="ARBA" id="ARBA00023002"/>
    </source>
</evidence>
<dbReference type="PANTHER" id="PTHR24320">
    <property type="entry name" value="RETINOL DEHYDROGENASE"/>
    <property type="match status" value="1"/>
</dbReference>
<comment type="similarity">
    <text evidence="1">Belongs to the short-chain dehydrogenases/reductases (SDR) family.</text>
</comment>
<dbReference type="PANTHER" id="PTHR24320:SF148">
    <property type="entry name" value="NAD(P)-BINDING ROSSMANN-FOLD SUPERFAMILY PROTEIN"/>
    <property type="match status" value="1"/>
</dbReference>
<protein>
    <submittedName>
        <fullName evidence="3">Short-chain dehydrogenase</fullName>
    </submittedName>
</protein>
<name>A0A1M7RJD0_9ACTN</name>
<gene>
    <name evidence="3" type="ORF">SAMN05443668_114102</name>
</gene>
<proteinExistence type="inferred from homology"/>
<dbReference type="PRINTS" id="PR00081">
    <property type="entry name" value="GDHRDH"/>
</dbReference>
<keyword evidence="2" id="KW-0560">Oxidoreductase</keyword>
<organism evidence="3 4">
    <name type="scientific">Cryptosporangium aurantiacum</name>
    <dbReference type="NCBI Taxonomy" id="134849"/>
    <lineage>
        <taxon>Bacteria</taxon>
        <taxon>Bacillati</taxon>
        <taxon>Actinomycetota</taxon>
        <taxon>Actinomycetes</taxon>
        <taxon>Cryptosporangiales</taxon>
        <taxon>Cryptosporangiaceae</taxon>
        <taxon>Cryptosporangium</taxon>
    </lineage>
</organism>
<dbReference type="InterPro" id="IPR036291">
    <property type="entry name" value="NAD(P)-bd_dom_sf"/>
</dbReference>
<dbReference type="OrthoDB" id="4577644at2"/>
<evidence type="ECO:0000256" key="1">
    <source>
        <dbReference type="ARBA" id="ARBA00006484"/>
    </source>
</evidence>